<reference evidence="1 2" key="1">
    <citation type="submission" date="2018-11" db="EMBL/GenBank/DDBJ databases">
        <title>Trebonia kvetii gen.nov., sp.nov., a novel acidophilic actinobacterium, and proposal of the new actinobacterial family Treboniaceae fam. nov.</title>
        <authorList>
            <person name="Rapoport D."/>
            <person name="Sagova-Mareckova M."/>
            <person name="Sedlacek I."/>
            <person name="Provaznik J."/>
            <person name="Kralova S."/>
            <person name="Pavlinic D."/>
            <person name="Benes V."/>
            <person name="Kopecky J."/>
        </authorList>
    </citation>
    <scope>NUCLEOTIDE SEQUENCE [LARGE SCALE GENOMIC DNA]</scope>
    <source>
        <strain evidence="1 2">15Tr583</strain>
    </source>
</reference>
<gene>
    <name evidence="1" type="ORF">EAS64_33830</name>
</gene>
<proteinExistence type="predicted"/>
<evidence type="ECO:0008006" key="3">
    <source>
        <dbReference type="Google" id="ProtNLM"/>
    </source>
</evidence>
<comment type="caution">
    <text evidence="1">The sequence shown here is derived from an EMBL/GenBank/DDBJ whole genome shotgun (WGS) entry which is preliminary data.</text>
</comment>
<dbReference type="RefSeq" id="WP_145859678.1">
    <property type="nucleotide sequence ID" value="NZ_RPFW01000007.1"/>
</dbReference>
<dbReference type="SUPFAM" id="SSF52540">
    <property type="entry name" value="P-loop containing nucleoside triphosphate hydrolases"/>
    <property type="match status" value="1"/>
</dbReference>
<protein>
    <recommendedName>
        <fullName evidence="3">Terminase</fullName>
    </recommendedName>
</protein>
<keyword evidence="2" id="KW-1185">Reference proteome</keyword>
<dbReference type="Gene3D" id="3.40.50.300">
    <property type="entry name" value="P-loop containing nucleotide triphosphate hydrolases"/>
    <property type="match status" value="1"/>
</dbReference>
<dbReference type="InterPro" id="IPR027417">
    <property type="entry name" value="P-loop_NTPase"/>
</dbReference>
<dbReference type="Proteomes" id="UP000460272">
    <property type="component" value="Unassembled WGS sequence"/>
</dbReference>
<sequence length="484" mass="53998">MLWAHERANAFLWSKQREIAYSVVNNKRTAVHSAHGIGKSYLAATLAAWWVDTHPADETMVVTTAPSLDQVHAVLWEEIRGLHDKAGLKGVVQRTDRWVVDGRLVGMGRKPPDYSESAFSGIHRRYVLVLLDEACGIPAWLWTAVETITTGDDCRILAIGNPDDPQSRFRYVCQGMPGWESFKISVFDSPNFTDEDIPANYREVFSKVLTTQQWAKDMAGAWGMDNPLYVAKVLGEFPTDNPWSVVRMSDVSSCRIAAPRLDSERMPVELGVDVGGGLDETVIRERRGMVAGREWRELSDQPETISRLILGAIKQTGATAVKIDSIGVGAGVVGEMKNLKAAGVHNAKIYGVNVAEKAHDPNKYFNLRSQIWWDLGRLQSQEREWDLSRMDNADSTVAQLLEVHYEHDLKGRVKVEPKDEVRKRIGRSPDNADALLLAYYVPKSGATDWFDAAMNPGAAMPANFALGAQINPFVPDQNFRLPWE</sequence>
<evidence type="ECO:0000313" key="2">
    <source>
        <dbReference type="Proteomes" id="UP000460272"/>
    </source>
</evidence>
<accession>A0A6P2BS58</accession>
<name>A0A6P2BS58_9ACTN</name>
<dbReference type="AlphaFoldDB" id="A0A6P2BS58"/>
<organism evidence="1 2">
    <name type="scientific">Trebonia kvetii</name>
    <dbReference type="NCBI Taxonomy" id="2480626"/>
    <lineage>
        <taxon>Bacteria</taxon>
        <taxon>Bacillati</taxon>
        <taxon>Actinomycetota</taxon>
        <taxon>Actinomycetes</taxon>
        <taxon>Streptosporangiales</taxon>
        <taxon>Treboniaceae</taxon>
        <taxon>Trebonia</taxon>
    </lineage>
</organism>
<dbReference type="OrthoDB" id="9775154at2"/>
<evidence type="ECO:0000313" key="1">
    <source>
        <dbReference type="EMBL" id="TVZ01261.1"/>
    </source>
</evidence>
<dbReference type="Gene3D" id="3.30.420.240">
    <property type="match status" value="1"/>
</dbReference>
<dbReference type="EMBL" id="RPFW01000007">
    <property type="protein sequence ID" value="TVZ01261.1"/>
    <property type="molecule type" value="Genomic_DNA"/>
</dbReference>